<dbReference type="GO" id="GO:0006955">
    <property type="term" value="P:immune response"/>
    <property type="evidence" value="ECO:0007669"/>
    <property type="project" value="Ensembl"/>
</dbReference>
<dbReference type="STRING" id="8078.ENSFHEP00000019709"/>
<evidence type="ECO:0000256" key="2">
    <source>
        <dbReference type="ARBA" id="ARBA00008813"/>
    </source>
</evidence>
<dbReference type="GO" id="GO:0008593">
    <property type="term" value="P:regulation of Notch signaling pathway"/>
    <property type="evidence" value="ECO:0007669"/>
    <property type="project" value="Ensembl"/>
</dbReference>
<dbReference type="PANTHER" id="PTHR48482">
    <property type="entry name" value="INTERLEUKIN-19-RELATED"/>
    <property type="match status" value="1"/>
</dbReference>
<dbReference type="InterPro" id="IPR000098">
    <property type="entry name" value="IL-10"/>
</dbReference>
<dbReference type="InterPro" id="IPR009079">
    <property type="entry name" value="4_helix_cytokine-like_core"/>
</dbReference>
<evidence type="ECO:0000313" key="10">
    <source>
        <dbReference type="Ensembl" id="ENSFHEP00000019709.1"/>
    </source>
</evidence>
<dbReference type="SMR" id="A0A3Q2Q1K8"/>
<dbReference type="SUPFAM" id="SSF47266">
    <property type="entry name" value="4-helical cytokines"/>
    <property type="match status" value="1"/>
</dbReference>
<evidence type="ECO:0000256" key="4">
    <source>
        <dbReference type="ARBA" id="ARBA00022514"/>
    </source>
</evidence>
<feature type="disulfide bond" evidence="8">
    <location>
        <begin position="116"/>
        <end position="215"/>
    </location>
</feature>
<evidence type="ECO:0000313" key="11">
    <source>
        <dbReference type="Proteomes" id="UP000265000"/>
    </source>
</evidence>
<proteinExistence type="inferred from homology"/>
<evidence type="ECO:0000256" key="5">
    <source>
        <dbReference type="ARBA" id="ARBA00022525"/>
    </source>
</evidence>
<keyword evidence="6" id="KW-0732">Signal</keyword>
<name>A0A3Q2Q1K8_FUNHE</name>
<dbReference type="PRINTS" id="PR01294">
    <property type="entry name" value="INTRLEUKIN10"/>
</dbReference>
<keyword evidence="4 9" id="KW-0202">Cytokine</keyword>
<dbReference type="PANTHER" id="PTHR48482:SF5">
    <property type="entry name" value="INTERLEUKIN-10"/>
    <property type="match status" value="1"/>
</dbReference>
<sequence>MFNPSSKSPPSSPMFAYKMTAETNPKTCTSQLYSNILQGAVDFFVALSEIHRAHRVFTPLRIPSSLFFSLPSPSASSSSSSTNSSMTPRCLLLSVPVLLFFLVSAWCSPVCNNQCCRFVEEFPVRLKRLRQDFAQIRGFYEANDDIETALLDQSVQHSFESNFACQAMNSILEFYLNTVLPSAVAGVTEETTDLKPHVESIQQIFDELKSDVTRCRHYFHCKNQFDIRSLNSTYTQMQNKGVFKAMGELGLLFNYIERYLASKRVKSS</sequence>
<keyword evidence="11" id="KW-1185">Reference proteome</keyword>
<evidence type="ECO:0000256" key="1">
    <source>
        <dbReference type="ARBA" id="ARBA00004613"/>
    </source>
</evidence>
<reference evidence="10" key="1">
    <citation type="submission" date="2025-08" db="UniProtKB">
        <authorList>
            <consortium name="Ensembl"/>
        </authorList>
    </citation>
    <scope>IDENTIFICATION</scope>
</reference>
<evidence type="ECO:0000256" key="6">
    <source>
        <dbReference type="ARBA" id="ARBA00022729"/>
    </source>
</evidence>
<keyword evidence="7 8" id="KW-1015">Disulfide bond</keyword>
<evidence type="ECO:0000256" key="7">
    <source>
        <dbReference type="ARBA" id="ARBA00023157"/>
    </source>
</evidence>
<evidence type="ECO:0000256" key="9">
    <source>
        <dbReference type="RuleBase" id="RU368043"/>
    </source>
</evidence>
<reference evidence="10" key="2">
    <citation type="submission" date="2025-09" db="UniProtKB">
        <authorList>
            <consortium name="Ensembl"/>
        </authorList>
    </citation>
    <scope>IDENTIFICATION</scope>
</reference>
<comment type="subcellular location">
    <subcellularLocation>
        <location evidence="1 9">Secreted</location>
    </subcellularLocation>
</comment>
<accession>A0A3Q2Q1K8</accession>
<dbReference type="Proteomes" id="UP000265000">
    <property type="component" value="Unplaced"/>
</dbReference>
<feature type="disulfide bond" evidence="8">
    <location>
        <begin position="165"/>
        <end position="221"/>
    </location>
</feature>
<dbReference type="Gene3D" id="1.20.1250.10">
    <property type="match status" value="1"/>
</dbReference>
<evidence type="ECO:0000256" key="8">
    <source>
        <dbReference type="PIRSR" id="PIRSR620443-50"/>
    </source>
</evidence>
<dbReference type="GO" id="GO:0032496">
    <property type="term" value="P:response to lipopolysaccharide"/>
    <property type="evidence" value="ECO:0007669"/>
    <property type="project" value="Ensembl"/>
</dbReference>
<comment type="subunit">
    <text evidence="3">Homodimer. Interacts with IL10RA and IL10RB.</text>
</comment>
<dbReference type="SMART" id="SM00188">
    <property type="entry name" value="IL10"/>
    <property type="match status" value="1"/>
</dbReference>
<dbReference type="GO" id="GO:0042742">
    <property type="term" value="P:defense response to bacterium"/>
    <property type="evidence" value="ECO:0007669"/>
    <property type="project" value="Ensembl"/>
</dbReference>
<evidence type="ECO:0000256" key="3">
    <source>
        <dbReference type="ARBA" id="ARBA00011144"/>
    </source>
</evidence>
<protein>
    <recommendedName>
        <fullName evidence="9">Interleukin family protein</fullName>
    </recommendedName>
</protein>
<dbReference type="Ensembl" id="ENSFHET00000029019.1">
    <property type="protein sequence ID" value="ENSFHEP00000019709.1"/>
    <property type="gene ID" value="ENSFHEG00000021614.1"/>
</dbReference>
<dbReference type="GeneTree" id="ENSGT00950000183124"/>
<dbReference type="GO" id="GO:0005615">
    <property type="term" value="C:extracellular space"/>
    <property type="evidence" value="ECO:0007669"/>
    <property type="project" value="UniProtKB-UniRule"/>
</dbReference>
<dbReference type="Pfam" id="PF00726">
    <property type="entry name" value="IL10"/>
    <property type="match status" value="1"/>
</dbReference>
<dbReference type="GO" id="GO:1905298">
    <property type="term" value="P:regulation of intestinal epithelial cell development"/>
    <property type="evidence" value="ECO:0007669"/>
    <property type="project" value="Ensembl"/>
</dbReference>
<keyword evidence="5 9" id="KW-0964">Secreted</keyword>
<dbReference type="GO" id="GO:0001817">
    <property type="term" value="P:regulation of cytokine production"/>
    <property type="evidence" value="ECO:0007669"/>
    <property type="project" value="UniProtKB-ARBA"/>
</dbReference>
<dbReference type="InterPro" id="IPR020443">
    <property type="entry name" value="IL-10/19/20/24/26"/>
</dbReference>
<organism evidence="10 11">
    <name type="scientific">Fundulus heteroclitus</name>
    <name type="common">Killifish</name>
    <name type="synonym">Mummichog</name>
    <dbReference type="NCBI Taxonomy" id="8078"/>
    <lineage>
        <taxon>Eukaryota</taxon>
        <taxon>Metazoa</taxon>
        <taxon>Chordata</taxon>
        <taxon>Craniata</taxon>
        <taxon>Vertebrata</taxon>
        <taxon>Euteleostomi</taxon>
        <taxon>Actinopterygii</taxon>
        <taxon>Neopterygii</taxon>
        <taxon>Teleostei</taxon>
        <taxon>Neoteleostei</taxon>
        <taxon>Acanthomorphata</taxon>
        <taxon>Ovalentaria</taxon>
        <taxon>Atherinomorphae</taxon>
        <taxon>Cyprinodontiformes</taxon>
        <taxon>Fundulidae</taxon>
        <taxon>Fundulus</taxon>
    </lineage>
</organism>
<dbReference type="GO" id="GO:0005125">
    <property type="term" value="F:cytokine activity"/>
    <property type="evidence" value="ECO:0007669"/>
    <property type="project" value="UniProtKB-UniRule"/>
</dbReference>
<dbReference type="AlphaFoldDB" id="A0A3Q2Q1K8"/>
<dbReference type="GO" id="GO:0050728">
    <property type="term" value="P:negative regulation of inflammatory response"/>
    <property type="evidence" value="ECO:0007669"/>
    <property type="project" value="Ensembl"/>
</dbReference>
<comment type="similarity">
    <text evidence="2 9">Belongs to the IL-10 family.</text>
</comment>
<comment type="function">
    <text evidence="9">Immune regulatory cytokine.</text>
</comment>